<dbReference type="Ensembl" id="ENSSTUT00000023950.1">
    <property type="protein sequence ID" value="ENSSTUP00000022823.1"/>
    <property type="gene ID" value="ENSSTUG00000009990.1"/>
</dbReference>
<dbReference type="InterPro" id="IPR026620">
    <property type="entry name" value="TMEM177"/>
</dbReference>
<comment type="similarity">
    <text evidence="2">Belongs to the TMEM177 family.</text>
</comment>
<dbReference type="Proteomes" id="UP000472277">
    <property type="component" value="Chromosome 24"/>
</dbReference>
<comment type="function">
    <text evidence="1">Plays a role in the early steps of cytochrome c oxidase subunit II (MT-CO2/COX2) maturation and is required for the stabilization of COX20 and the newly synthesized MT-CO2/COX2 protein.</text>
</comment>
<dbReference type="PANTHER" id="PTHR21824">
    <property type="entry name" value="TRANSMEMBRANE PROTEIN 177"/>
    <property type="match status" value="1"/>
</dbReference>
<protein>
    <recommendedName>
        <fullName evidence="3">Transmembrane protein 177</fullName>
    </recommendedName>
</protein>
<dbReference type="GeneTree" id="ENSGT00390000010354"/>
<gene>
    <name evidence="5" type="primary">TMEM177</name>
</gene>
<proteinExistence type="inferred from homology"/>
<keyword evidence="4" id="KW-0472">Membrane</keyword>
<evidence type="ECO:0000256" key="2">
    <source>
        <dbReference type="ARBA" id="ARBA00005794"/>
    </source>
</evidence>
<keyword evidence="6" id="KW-1185">Reference proteome</keyword>
<evidence type="ECO:0000256" key="1">
    <source>
        <dbReference type="ARBA" id="ARBA00003998"/>
    </source>
</evidence>
<accession>A0A673XN73</accession>
<keyword evidence="4" id="KW-0812">Transmembrane</keyword>
<sequence>MPWCLHSEVCCDGTEVSPPHPSTYRKLYQAWNKGEPASISDKLESVFQQVLAFASFGFHPVGAGMPWLPSGAQIGIPANFNSTLDDPAGITNSTILINGKEVEWISDIGTALKDALVFSPEAQKFAMAREVARLEVGGLVLNAAVAPFCLAGVMVYRVTIKQIFRLHTGLVVFRGVVNIVALEACSLHLQEGRHLRLSWVIRMLCVCDYKQLP</sequence>
<evidence type="ECO:0000256" key="3">
    <source>
        <dbReference type="ARBA" id="ARBA00014595"/>
    </source>
</evidence>
<dbReference type="AlphaFoldDB" id="A0A673XN73"/>
<organism evidence="5 6">
    <name type="scientific">Salmo trutta</name>
    <name type="common">Brown trout</name>
    <dbReference type="NCBI Taxonomy" id="8032"/>
    <lineage>
        <taxon>Eukaryota</taxon>
        <taxon>Metazoa</taxon>
        <taxon>Chordata</taxon>
        <taxon>Craniata</taxon>
        <taxon>Vertebrata</taxon>
        <taxon>Euteleostomi</taxon>
        <taxon>Actinopterygii</taxon>
        <taxon>Neopterygii</taxon>
        <taxon>Teleostei</taxon>
        <taxon>Protacanthopterygii</taxon>
        <taxon>Salmoniformes</taxon>
        <taxon>Salmonidae</taxon>
        <taxon>Salmoninae</taxon>
        <taxon>Salmo</taxon>
    </lineage>
</organism>
<dbReference type="GO" id="GO:0016020">
    <property type="term" value="C:membrane"/>
    <property type="evidence" value="ECO:0007669"/>
    <property type="project" value="TreeGrafter"/>
</dbReference>
<reference evidence="5" key="1">
    <citation type="submission" date="2025-08" db="UniProtKB">
        <authorList>
            <consortium name="Ensembl"/>
        </authorList>
    </citation>
    <scope>IDENTIFICATION</scope>
</reference>
<dbReference type="PANTHER" id="PTHR21824:SF4">
    <property type="entry name" value="TRANSMEMBRANE PROTEIN 177"/>
    <property type="match status" value="1"/>
</dbReference>
<evidence type="ECO:0000313" key="5">
    <source>
        <dbReference type="Ensembl" id="ENSSTUP00000022823.1"/>
    </source>
</evidence>
<dbReference type="InParanoid" id="A0A673XN73"/>
<keyword evidence="4" id="KW-1133">Transmembrane helix</keyword>
<feature type="transmembrane region" description="Helical" evidence="4">
    <location>
        <begin position="136"/>
        <end position="156"/>
    </location>
</feature>
<reference evidence="5" key="2">
    <citation type="submission" date="2025-09" db="UniProtKB">
        <authorList>
            <consortium name="Ensembl"/>
        </authorList>
    </citation>
    <scope>IDENTIFICATION</scope>
</reference>
<evidence type="ECO:0000256" key="4">
    <source>
        <dbReference type="SAM" id="Phobius"/>
    </source>
</evidence>
<evidence type="ECO:0000313" key="6">
    <source>
        <dbReference type="Proteomes" id="UP000472277"/>
    </source>
</evidence>
<name>A0A673XN73_SALTR</name>